<organism evidence="2 3">
    <name type="scientific">Phytophthora sojae (strain P6497)</name>
    <name type="common">Soybean stem and root rot agent</name>
    <name type="synonym">Phytophthora megasperma f. sp. glycines</name>
    <dbReference type="NCBI Taxonomy" id="1094619"/>
    <lineage>
        <taxon>Eukaryota</taxon>
        <taxon>Sar</taxon>
        <taxon>Stramenopiles</taxon>
        <taxon>Oomycota</taxon>
        <taxon>Peronosporomycetes</taxon>
        <taxon>Peronosporales</taxon>
        <taxon>Peronosporaceae</taxon>
        <taxon>Phytophthora</taxon>
    </lineage>
</organism>
<accession>G4YGI3</accession>
<dbReference type="EMBL" id="JH159151">
    <property type="protein sequence ID" value="EGZ26518.1"/>
    <property type="molecule type" value="Genomic_DNA"/>
</dbReference>
<keyword evidence="3" id="KW-1185">Reference proteome</keyword>
<evidence type="ECO:0000256" key="1">
    <source>
        <dbReference type="SAM" id="MobiDB-lite"/>
    </source>
</evidence>
<feature type="compositionally biased region" description="Polar residues" evidence="1">
    <location>
        <begin position="243"/>
        <end position="261"/>
    </location>
</feature>
<feature type="region of interest" description="Disordered" evidence="1">
    <location>
        <begin position="243"/>
        <end position="291"/>
    </location>
</feature>
<dbReference type="Proteomes" id="UP000002640">
    <property type="component" value="Unassembled WGS sequence"/>
</dbReference>
<dbReference type="GeneID" id="20652547"/>
<dbReference type="RefSeq" id="XP_009513793.1">
    <property type="nucleotide sequence ID" value="XM_009515498.1"/>
</dbReference>
<feature type="compositionally biased region" description="Polar residues" evidence="1">
    <location>
        <begin position="269"/>
        <end position="283"/>
    </location>
</feature>
<dbReference type="KEGG" id="psoj:PHYSODRAFT_437060"/>
<protein>
    <submittedName>
        <fullName evidence="2">Uncharacterized protein</fullName>
    </submittedName>
</protein>
<dbReference type="AlphaFoldDB" id="G4YGI3"/>
<name>G4YGI3_PHYSP</name>
<proteinExistence type="predicted"/>
<gene>
    <name evidence="2" type="ORF">PHYSODRAFT_437060</name>
</gene>
<dbReference type="STRING" id="1094619.G4YGI3"/>
<reference evidence="2 3" key="1">
    <citation type="journal article" date="2006" name="Science">
        <title>Phytophthora genome sequences uncover evolutionary origins and mechanisms of pathogenesis.</title>
        <authorList>
            <person name="Tyler B.M."/>
            <person name="Tripathy S."/>
            <person name="Zhang X."/>
            <person name="Dehal P."/>
            <person name="Jiang R.H."/>
            <person name="Aerts A."/>
            <person name="Arredondo F.D."/>
            <person name="Baxter L."/>
            <person name="Bensasson D."/>
            <person name="Beynon J.L."/>
            <person name="Chapman J."/>
            <person name="Damasceno C.M."/>
            <person name="Dorrance A.E."/>
            <person name="Dou D."/>
            <person name="Dickerman A.W."/>
            <person name="Dubchak I.L."/>
            <person name="Garbelotto M."/>
            <person name="Gijzen M."/>
            <person name="Gordon S.G."/>
            <person name="Govers F."/>
            <person name="Grunwald N.J."/>
            <person name="Huang W."/>
            <person name="Ivors K.L."/>
            <person name="Jones R.W."/>
            <person name="Kamoun S."/>
            <person name="Krampis K."/>
            <person name="Lamour K.H."/>
            <person name="Lee M.K."/>
            <person name="McDonald W.H."/>
            <person name="Medina M."/>
            <person name="Meijer H.J."/>
            <person name="Nordberg E.K."/>
            <person name="Maclean D.J."/>
            <person name="Ospina-Giraldo M.D."/>
            <person name="Morris P.F."/>
            <person name="Phuntumart V."/>
            <person name="Putnam N.H."/>
            <person name="Rash S."/>
            <person name="Rose J.K."/>
            <person name="Sakihama Y."/>
            <person name="Salamov A.A."/>
            <person name="Savidor A."/>
            <person name="Scheuring C.F."/>
            <person name="Smith B.M."/>
            <person name="Sobral B.W."/>
            <person name="Terry A."/>
            <person name="Torto-Alalibo T.A."/>
            <person name="Win J."/>
            <person name="Xu Z."/>
            <person name="Zhang H."/>
            <person name="Grigoriev I.V."/>
            <person name="Rokhsar D.S."/>
            <person name="Boore J.L."/>
        </authorList>
    </citation>
    <scope>NUCLEOTIDE SEQUENCE [LARGE SCALE GENOMIC DNA]</scope>
    <source>
        <strain evidence="2 3">P6497</strain>
    </source>
</reference>
<dbReference type="OMA" id="NCATKRE"/>
<evidence type="ECO:0000313" key="2">
    <source>
        <dbReference type="EMBL" id="EGZ26518.1"/>
    </source>
</evidence>
<dbReference type="InParanoid" id="G4YGI3"/>
<evidence type="ECO:0000313" key="3">
    <source>
        <dbReference type="Proteomes" id="UP000002640"/>
    </source>
</evidence>
<sequence length="291" mass="33047">MRLARKRNSVLSAAAELAAQGPSGTARSKNSPVRMTGYEVFDEDGKALPDLIPRLSCPTKREMASNRHAYPAVFFGVSLPAPKAKDDSSLRPGDSGGIKRVGRTMSCYEELRFKRPEDREFYQQRMYGTTFVPQRLRGWTTLIVRSARFERKSTGIRFNQDRDRDEFAAALSKRYTFNRSVPRCDIPRENWQKLMRNQPGTVYLHYCNREDAEQASLLFRDDQGNPLELRLEYKAGVVITRSSSPATRMESQGSYRRSGSAEQCAPESSPVSSQGGSARSTPSWRRERQRT</sequence>
<feature type="non-terminal residue" evidence="2">
    <location>
        <position position="291"/>
    </location>
</feature>